<comment type="caution">
    <text evidence="1">The sequence shown here is derived from an EMBL/GenBank/DDBJ whole genome shotgun (WGS) entry which is preliminary data.</text>
</comment>
<protein>
    <submittedName>
        <fullName evidence="1">12555_t:CDS:1</fullName>
    </submittedName>
</protein>
<organism evidence="1 2">
    <name type="scientific">Dentiscutata heterogama</name>
    <dbReference type="NCBI Taxonomy" id="1316150"/>
    <lineage>
        <taxon>Eukaryota</taxon>
        <taxon>Fungi</taxon>
        <taxon>Fungi incertae sedis</taxon>
        <taxon>Mucoromycota</taxon>
        <taxon>Glomeromycotina</taxon>
        <taxon>Glomeromycetes</taxon>
        <taxon>Diversisporales</taxon>
        <taxon>Gigasporaceae</taxon>
        <taxon>Dentiscutata</taxon>
    </lineage>
</organism>
<keyword evidence="2" id="KW-1185">Reference proteome</keyword>
<gene>
    <name evidence="1" type="ORF">DHETER_LOCUS942</name>
</gene>
<accession>A0ACA9K5F0</accession>
<dbReference type="Proteomes" id="UP000789702">
    <property type="component" value="Unassembled WGS sequence"/>
</dbReference>
<evidence type="ECO:0000313" key="2">
    <source>
        <dbReference type="Proteomes" id="UP000789702"/>
    </source>
</evidence>
<dbReference type="EMBL" id="CAJVPU010000521">
    <property type="protein sequence ID" value="CAG8453283.1"/>
    <property type="molecule type" value="Genomic_DNA"/>
</dbReference>
<evidence type="ECO:0000313" key="1">
    <source>
        <dbReference type="EMBL" id="CAG8453283.1"/>
    </source>
</evidence>
<reference evidence="1" key="1">
    <citation type="submission" date="2021-06" db="EMBL/GenBank/DDBJ databases">
        <authorList>
            <person name="Kallberg Y."/>
            <person name="Tangrot J."/>
            <person name="Rosling A."/>
        </authorList>
    </citation>
    <scope>NUCLEOTIDE SEQUENCE</scope>
    <source>
        <strain evidence="1">IL203A</strain>
    </source>
</reference>
<name>A0ACA9K5F0_9GLOM</name>
<sequence>MDINSPQDESQEHFVDIQISSNDENNDDDPMFDFEQDLYEQALVLTELENDPWKEFNAEDISVLQEINYEETGGEFIKEIPSVKAKPITSCVIIDNDHKEIRRCNETSTKSVRELIGVWEIDMDAVNEVDMCGKSPFVEQWMEKLTQIFNQLMAFYPTNFTMDDINDALQEAVDEKCKISQPNIVILEAGPAPNSNLAVHKTCEMYVEDLDLNEGDSLDIYISLTLLELRRISPNSLDVAF</sequence>
<proteinExistence type="predicted"/>